<feature type="compositionally biased region" description="Basic and acidic residues" evidence="5">
    <location>
        <begin position="201"/>
        <end position="210"/>
    </location>
</feature>
<feature type="region of interest" description="Disordered" evidence="5">
    <location>
        <begin position="717"/>
        <end position="762"/>
    </location>
</feature>
<proteinExistence type="inferred from homology"/>
<dbReference type="Proteomes" id="UP000053615">
    <property type="component" value="Unassembled WGS sequence"/>
</dbReference>
<feature type="compositionally biased region" description="Low complexity" evidence="5">
    <location>
        <begin position="350"/>
        <end position="361"/>
    </location>
</feature>
<feature type="compositionally biased region" description="Low complexity" evidence="5">
    <location>
        <begin position="85"/>
        <end position="143"/>
    </location>
</feature>
<evidence type="ECO:0000313" key="7">
    <source>
        <dbReference type="EMBL" id="KFP28426.1"/>
    </source>
</evidence>
<name>A0A091JWB9_COLST</name>
<dbReference type="AlphaFoldDB" id="A0A091JWB9"/>
<feature type="compositionally biased region" description="Basic and acidic residues" evidence="5">
    <location>
        <begin position="452"/>
        <end position="467"/>
    </location>
</feature>
<dbReference type="PANTHER" id="PTHR10528:SF6">
    <property type="entry name" value="AF4_FMR2 FAMILY MEMBER 1"/>
    <property type="match status" value="1"/>
</dbReference>
<comment type="subcellular location">
    <subcellularLocation>
        <location evidence="1">Nucleus</location>
    </subcellularLocation>
</comment>
<feature type="non-terminal residue" evidence="7">
    <location>
        <position position="846"/>
    </location>
</feature>
<accession>A0A091JWB9</accession>
<evidence type="ECO:0000313" key="8">
    <source>
        <dbReference type="Proteomes" id="UP000053615"/>
    </source>
</evidence>
<evidence type="ECO:0000256" key="2">
    <source>
        <dbReference type="ARBA" id="ARBA00007354"/>
    </source>
</evidence>
<feature type="compositionally biased region" description="Basic and acidic residues" evidence="5">
    <location>
        <begin position="253"/>
        <end position="281"/>
    </location>
</feature>
<feature type="compositionally biased region" description="Low complexity" evidence="5">
    <location>
        <begin position="744"/>
        <end position="762"/>
    </location>
</feature>
<feature type="region of interest" description="Disordered" evidence="5">
    <location>
        <begin position="240"/>
        <end position="362"/>
    </location>
</feature>
<comment type="similarity">
    <text evidence="2">Belongs to the AF4 family.</text>
</comment>
<gene>
    <name evidence="7" type="ORF">N325_02945</name>
</gene>
<feature type="region of interest" description="Disordered" evidence="5">
    <location>
        <begin position="1"/>
        <end position="219"/>
    </location>
</feature>
<dbReference type="PANTHER" id="PTHR10528">
    <property type="entry name" value="AF4/FMR2 FAMILY MEMBER"/>
    <property type="match status" value="1"/>
</dbReference>
<organism evidence="7 8">
    <name type="scientific">Colius striatus</name>
    <name type="common">Speckled mousebird</name>
    <dbReference type="NCBI Taxonomy" id="57412"/>
    <lineage>
        <taxon>Eukaryota</taxon>
        <taxon>Metazoa</taxon>
        <taxon>Chordata</taxon>
        <taxon>Craniata</taxon>
        <taxon>Vertebrata</taxon>
        <taxon>Euteleostomi</taxon>
        <taxon>Archelosauria</taxon>
        <taxon>Archosauria</taxon>
        <taxon>Dinosauria</taxon>
        <taxon>Saurischia</taxon>
        <taxon>Theropoda</taxon>
        <taxon>Coelurosauria</taxon>
        <taxon>Aves</taxon>
        <taxon>Neognathae</taxon>
        <taxon>Neoaves</taxon>
        <taxon>Telluraves</taxon>
        <taxon>Coraciimorphae</taxon>
        <taxon>Coliiformes</taxon>
        <taxon>Coliidae</taxon>
        <taxon>Colius</taxon>
    </lineage>
</organism>
<dbReference type="Pfam" id="PF05110">
    <property type="entry name" value="AF-4"/>
    <property type="match status" value="1"/>
</dbReference>
<dbReference type="GO" id="GO:0010468">
    <property type="term" value="P:regulation of gene expression"/>
    <property type="evidence" value="ECO:0007669"/>
    <property type="project" value="InterPro"/>
</dbReference>
<evidence type="ECO:0000256" key="4">
    <source>
        <dbReference type="ARBA" id="ARBA00023242"/>
    </source>
</evidence>
<dbReference type="InterPro" id="IPR043640">
    <property type="entry name" value="AF4/FMR2_CHD"/>
</dbReference>
<dbReference type="GO" id="GO:0032783">
    <property type="term" value="C:super elongation complex"/>
    <property type="evidence" value="ECO:0007669"/>
    <property type="project" value="TreeGrafter"/>
</dbReference>
<dbReference type="InterPro" id="IPR007797">
    <property type="entry name" value="AF4/FMR2"/>
</dbReference>
<sequence length="846" mass="93316">FFQEMTQSWPPPLTAIHTPSTAEPSKFPFPTKELQHVGSVSQNQKQYDAPSKMLPGSQPRPSMLQEDLQLSDSEESGDDQVVEKPPSSLAPPSALQSQPKSVASAHSSSTESGSTSDSDSSSDSSETESNSSDSEASNPSRASAPEPDPPTSNKWQLDNWLTKVNTPAVPTESEISHGNGHVEGKEQTQSISSNSSHQHTQLREPHHDSSDQVAKASQDTHLLTKRNCQQFPMCVKETLLRQTVGIKKPSKTTVHEGPKGGLKVESDPGPFEVRDQSSRDKPKVKRKGKPKSSEGKDLKPTLQGPTENSKHKSSHQANTKPFLDPKIMREVLFGSAQEHLALSPLPEGQGTTPTRTGSPRPAIVAREDIHKENLPLPIREKLLSPVKDSLTPQSLMVKIGLRLLSRIPQPPRKGSQQKRAEARELPGVEKQDLKRKSTDILDKSLQKKKRKAENAIDRKKMKSEKETQSLQSSANKDFNKKKVPKTCSKTQKTDLLLPTPLPTMSPAHPAPKSTKTSQKRPRSESSELPAMDHTARNTSNHKDPSVSKHKKVKRNHTELSKGIKVGGVVNNFPVPSLPNGTSKPRRPPLKFEKQHPIEYYMEEAKKLKHKADTMTEKTAKAFQYLDAVLSFIEYGIALESDITAPKSAYSIFSETIDLIKFVMSLKSFTACSASSHEKIFAVLCMRCQSLLYMTTFRYKKDTAIKYSRILNDHFKSSSRVTQAPSPCVERSTDMPSPLSPMPSPASSVSSQPGSNPSNCSGSSITSSVTVSNNITSVTSSYVNITSHILCAYDIWEHADALTRKNNEFFAELNAATCTLALNSNMMELVHYIRQGLQWLRLETNTP</sequence>
<feature type="compositionally biased region" description="Basic and acidic residues" evidence="5">
    <location>
        <begin position="418"/>
        <end position="445"/>
    </location>
</feature>
<evidence type="ECO:0000256" key="1">
    <source>
        <dbReference type="ARBA" id="ARBA00004123"/>
    </source>
</evidence>
<keyword evidence="3" id="KW-0597">Phosphoprotein</keyword>
<keyword evidence="4" id="KW-0539">Nucleus</keyword>
<feature type="region of interest" description="Disordered" evidence="5">
    <location>
        <begin position="406"/>
        <end position="561"/>
    </location>
</feature>
<feature type="compositionally biased region" description="Polar residues" evidence="5">
    <location>
        <begin position="187"/>
        <end position="199"/>
    </location>
</feature>
<dbReference type="EMBL" id="KK532417">
    <property type="protein sequence ID" value="KFP28426.1"/>
    <property type="molecule type" value="Genomic_DNA"/>
</dbReference>
<evidence type="ECO:0000256" key="5">
    <source>
        <dbReference type="SAM" id="MobiDB-lite"/>
    </source>
</evidence>
<reference evidence="7 8" key="1">
    <citation type="submission" date="2014-04" db="EMBL/GenBank/DDBJ databases">
        <title>Genome evolution of avian class.</title>
        <authorList>
            <person name="Zhang G."/>
            <person name="Li C."/>
        </authorList>
    </citation>
    <scope>NUCLEOTIDE SEQUENCE [LARGE SCALE GENOMIC DNA]</scope>
    <source>
        <strain evidence="7">BGI_N325</strain>
    </source>
</reference>
<evidence type="ECO:0000259" key="6">
    <source>
        <dbReference type="Pfam" id="PF18876"/>
    </source>
</evidence>
<protein>
    <submittedName>
        <fullName evidence="7">AF4/FMR2 family member 1</fullName>
    </submittedName>
</protein>
<evidence type="ECO:0000256" key="3">
    <source>
        <dbReference type="ARBA" id="ARBA00022553"/>
    </source>
</evidence>
<feature type="domain" description="AF4/FMR2 C-terminal homology" evidence="6">
    <location>
        <begin position="581"/>
        <end position="845"/>
    </location>
</feature>
<keyword evidence="8" id="KW-1185">Reference proteome</keyword>
<feature type="non-terminal residue" evidence="7">
    <location>
        <position position="1"/>
    </location>
</feature>
<dbReference type="Pfam" id="PF18876">
    <property type="entry name" value="AFF4_CHD"/>
    <property type="match status" value="1"/>
</dbReference>